<accession>A0ABT9UW64</accession>
<dbReference type="RefSeq" id="WP_307487299.1">
    <property type="nucleotide sequence ID" value="NZ_JAUSUF010000010.1"/>
</dbReference>
<protein>
    <submittedName>
        <fullName evidence="1">Head-tail adaptor</fullName>
    </submittedName>
</protein>
<organism evidence="1 2">
    <name type="scientific">Eubacterium multiforme</name>
    <dbReference type="NCBI Taxonomy" id="83339"/>
    <lineage>
        <taxon>Bacteria</taxon>
        <taxon>Bacillati</taxon>
        <taxon>Bacillota</taxon>
        <taxon>Clostridia</taxon>
        <taxon>Eubacteriales</taxon>
        <taxon>Eubacteriaceae</taxon>
        <taxon>Eubacterium</taxon>
    </lineage>
</organism>
<name>A0ABT9UW64_9FIRM</name>
<gene>
    <name evidence="1" type="ORF">J2S18_002518</name>
</gene>
<evidence type="ECO:0000313" key="1">
    <source>
        <dbReference type="EMBL" id="MDQ0150570.1"/>
    </source>
</evidence>
<dbReference type="Gene3D" id="2.40.10.270">
    <property type="entry name" value="Bacteriophage SPP1 head-tail adaptor protein"/>
    <property type="match status" value="1"/>
</dbReference>
<reference evidence="1 2" key="1">
    <citation type="submission" date="2023-07" db="EMBL/GenBank/DDBJ databases">
        <title>Genomic Encyclopedia of Type Strains, Phase IV (KMG-IV): sequencing the most valuable type-strain genomes for metagenomic binning, comparative biology and taxonomic classification.</title>
        <authorList>
            <person name="Goeker M."/>
        </authorList>
    </citation>
    <scope>NUCLEOTIDE SEQUENCE [LARGE SCALE GENOMIC DNA]</scope>
    <source>
        <strain evidence="1 2">DSM 20694</strain>
    </source>
</reference>
<comment type="caution">
    <text evidence="1">The sequence shown here is derived from an EMBL/GenBank/DDBJ whole genome shotgun (WGS) entry which is preliminary data.</text>
</comment>
<proteinExistence type="predicted"/>
<dbReference type="InterPro" id="IPR038666">
    <property type="entry name" value="SSP1_head-tail_sf"/>
</dbReference>
<dbReference type="Proteomes" id="UP001228504">
    <property type="component" value="Unassembled WGS sequence"/>
</dbReference>
<dbReference type="EMBL" id="JAUSUF010000010">
    <property type="protein sequence ID" value="MDQ0150570.1"/>
    <property type="molecule type" value="Genomic_DNA"/>
</dbReference>
<evidence type="ECO:0000313" key="2">
    <source>
        <dbReference type="Proteomes" id="UP001228504"/>
    </source>
</evidence>
<keyword evidence="2" id="KW-1185">Reference proteome</keyword>
<sequence>MSINSEMRKLILQENKEIIKPSGARKKDWIDLKEPILIAIYETDNRVNTSNAIYNSSTHIGLTFDKSVTSKNRLKDGDKIYNITGTNPQGRLNQVFLKVIENV</sequence>